<evidence type="ECO:0000313" key="3">
    <source>
        <dbReference type="EMBL" id="CAG7732976.1"/>
    </source>
</evidence>
<keyword evidence="1" id="KW-1133">Transmembrane helix</keyword>
<sequence>MRFQNIPTLIFLKLVSTIYTNAFLTSKIKILKFIVLDVAFWKLFKVIWWLVTIIPVTWITKTELIQTYFPSNLLKTSEEFPKKLEPVQVDNDEMFNFMMDDLKQNNEFIIDTESHQDSSFLPFVACFQITTPLGREYVVYVPRRYTQIREKLVPVLTAPKSIIVGFAMKGETAFLKNEFGMFPVAVFCLQTFMVKVQQLAQMSSLVDYSPLSS</sequence>
<dbReference type="InterPro" id="IPR002562">
    <property type="entry name" value="3'-5'_exonuclease_dom"/>
</dbReference>
<evidence type="ECO:0000313" key="4">
    <source>
        <dbReference type="Proteomes" id="UP000708208"/>
    </source>
</evidence>
<reference evidence="3" key="1">
    <citation type="submission" date="2021-06" db="EMBL/GenBank/DDBJ databases">
        <authorList>
            <person name="Hodson N. C."/>
            <person name="Mongue J. A."/>
            <person name="Jaron S. K."/>
        </authorList>
    </citation>
    <scope>NUCLEOTIDE SEQUENCE</scope>
</reference>
<protein>
    <recommendedName>
        <fullName evidence="2">3'-5' exonuclease domain-containing protein</fullName>
    </recommendedName>
</protein>
<dbReference type="GO" id="GO:0003676">
    <property type="term" value="F:nucleic acid binding"/>
    <property type="evidence" value="ECO:0007669"/>
    <property type="project" value="InterPro"/>
</dbReference>
<dbReference type="Proteomes" id="UP000708208">
    <property type="component" value="Unassembled WGS sequence"/>
</dbReference>
<dbReference type="GO" id="GO:0006139">
    <property type="term" value="P:nucleobase-containing compound metabolic process"/>
    <property type="evidence" value="ECO:0007669"/>
    <property type="project" value="InterPro"/>
</dbReference>
<gene>
    <name evidence="3" type="ORF">AFUS01_LOCUS21453</name>
</gene>
<dbReference type="EMBL" id="CAJVCH010241136">
    <property type="protein sequence ID" value="CAG7732976.1"/>
    <property type="molecule type" value="Genomic_DNA"/>
</dbReference>
<comment type="caution">
    <text evidence="3">The sequence shown here is derived from an EMBL/GenBank/DDBJ whole genome shotgun (WGS) entry which is preliminary data.</text>
</comment>
<proteinExistence type="predicted"/>
<evidence type="ECO:0000256" key="1">
    <source>
        <dbReference type="SAM" id="Phobius"/>
    </source>
</evidence>
<keyword evidence="4" id="KW-1185">Reference proteome</keyword>
<dbReference type="Pfam" id="PF01612">
    <property type="entry name" value="DNA_pol_A_exo1"/>
    <property type="match status" value="1"/>
</dbReference>
<feature type="transmembrane region" description="Helical" evidence="1">
    <location>
        <begin position="6"/>
        <end position="24"/>
    </location>
</feature>
<evidence type="ECO:0000259" key="2">
    <source>
        <dbReference type="Pfam" id="PF01612"/>
    </source>
</evidence>
<name>A0A8J2KDF2_9HEXA</name>
<keyword evidence="1" id="KW-0472">Membrane</keyword>
<dbReference type="AlphaFoldDB" id="A0A8J2KDF2"/>
<accession>A0A8J2KDF2</accession>
<feature type="domain" description="3'-5' exonuclease" evidence="2">
    <location>
        <begin position="88"/>
        <end position="206"/>
    </location>
</feature>
<organism evidence="3 4">
    <name type="scientific">Allacma fusca</name>
    <dbReference type="NCBI Taxonomy" id="39272"/>
    <lineage>
        <taxon>Eukaryota</taxon>
        <taxon>Metazoa</taxon>
        <taxon>Ecdysozoa</taxon>
        <taxon>Arthropoda</taxon>
        <taxon>Hexapoda</taxon>
        <taxon>Collembola</taxon>
        <taxon>Symphypleona</taxon>
        <taxon>Sminthuridae</taxon>
        <taxon>Allacma</taxon>
    </lineage>
</organism>
<dbReference type="GO" id="GO:0008408">
    <property type="term" value="F:3'-5' exonuclease activity"/>
    <property type="evidence" value="ECO:0007669"/>
    <property type="project" value="InterPro"/>
</dbReference>
<keyword evidence="1" id="KW-0812">Transmembrane</keyword>
<feature type="transmembrane region" description="Helical" evidence="1">
    <location>
        <begin position="31"/>
        <end position="51"/>
    </location>
</feature>